<reference evidence="2 3" key="1">
    <citation type="submission" date="2021-01" db="EMBL/GenBank/DDBJ databases">
        <title>Whole genome shotgun sequence of Actinoplanes palleronii NBRC 14916.</title>
        <authorList>
            <person name="Komaki H."/>
            <person name="Tamura T."/>
        </authorList>
    </citation>
    <scope>NUCLEOTIDE SEQUENCE [LARGE SCALE GENOMIC DNA]</scope>
    <source>
        <strain evidence="2 3">NBRC 14916</strain>
    </source>
</reference>
<feature type="region of interest" description="Disordered" evidence="1">
    <location>
        <begin position="184"/>
        <end position="205"/>
    </location>
</feature>
<feature type="compositionally biased region" description="Gly residues" evidence="1">
    <location>
        <begin position="397"/>
        <end position="417"/>
    </location>
</feature>
<accession>A0ABQ4B100</accession>
<keyword evidence="3" id="KW-1185">Reference proteome</keyword>
<dbReference type="EMBL" id="BOMS01000009">
    <property type="protein sequence ID" value="GIE64339.1"/>
    <property type="molecule type" value="Genomic_DNA"/>
</dbReference>
<name>A0ABQ4B100_9ACTN</name>
<protein>
    <recommendedName>
        <fullName evidence="4">WXG100 family type VII secretion target</fullName>
    </recommendedName>
</protein>
<dbReference type="InterPro" id="IPR038332">
    <property type="entry name" value="PPE_sf"/>
</dbReference>
<dbReference type="Proteomes" id="UP000624709">
    <property type="component" value="Unassembled WGS sequence"/>
</dbReference>
<evidence type="ECO:0000313" key="2">
    <source>
        <dbReference type="EMBL" id="GIE64339.1"/>
    </source>
</evidence>
<proteinExistence type="predicted"/>
<organism evidence="2 3">
    <name type="scientific">Actinoplanes palleronii</name>
    <dbReference type="NCBI Taxonomy" id="113570"/>
    <lineage>
        <taxon>Bacteria</taxon>
        <taxon>Bacillati</taxon>
        <taxon>Actinomycetota</taxon>
        <taxon>Actinomycetes</taxon>
        <taxon>Micromonosporales</taxon>
        <taxon>Micromonosporaceae</taxon>
        <taxon>Actinoplanes</taxon>
    </lineage>
</organism>
<dbReference type="Gene3D" id="1.20.1260.20">
    <property type="entry name" value="PPE superfamily"/>
    <property type="match status" value="1"/>
</dbReference>
<evidence type="ECO:0000313" key="3">
    <source>
        <dbReference type="Proteomes" id="UP000624709"/>
    </source>
</evidence>
<sequence length="445" mass="42075">MSKSWEEMVQEVVVDGRPGDVRSASLGWQELLGHLRDVQTSLETNVKDLGATWKGKGYEAFKAHIDGLAKTTGYLVEDAEKNDGIVASLSGAADRLHEAQAAMPIPLASQVDIAAARDGRLVLGVGTFEVKVKPGFLSWGPQSWGAKLHDWMFDQTSEARKIYDQVDNQYQTQAANMPEPIIETGGGLDKGYTTPDLGGGGGSGGGAGGFGGGAGGGAGGMPSSKGFNPSDIGSGGGVGTGGSGNYPSGGGSGDYPSTGGIGDYPSSGGGSGSYPGTGSGSYPGSGSDPGDYGTGLAGAGGGGIGGGGGGLGGGAGIGSAGLGGLGSTSGLGSTAGLGGGAAGAGGFGGGAIPGGGALGKPVSGAAPGMMGGGAGAGAGKGGAGKAGGTKAGSSLRAGGGAGAGGAPGSRGGAGYGEDGQERNSWLQEDEDVWGTGGDLPPGVLR</sequence>
<evidence type="ECO:0000256" key="1">
    <source>
        <dbReference type="SAM" id="MobiDB-lite"/>
    </source>
</evidence>
<feature type="compositionally biased region" description="Gly residues" evidence="1">
    <location>
        <begin position="233"/>
        <end position="283"/>
    </location>
</feature>
<comment type="caution">
    <text evidence="2">The sequence shown here is derived from an EMBL/GenBank/DDBJ whole genome shotgun (WGS) entry which is preliminary data.</text>
</comment>
<evidence type="ECO:0008006" key="4">
    <source>
        <dbReference type="Google" id="ProtNLM"/>
    </source>
</evidence>
<feature type="region of interest" description="Disordered" evidence="1">
    <location>
        <begin position="374"/>
        <end position="445"/>
    </location>
</feature>
<feature type="compositionally biased region" description="Gly residues" evidence="1">
    <location>
        <begin position="374"/>
        <end position="390"/>
    </location>
</feature>
<dbReference type="RefSeq" id="WP_203823594.1">
    <property type="nucleotide sequence ID" value="NZ_BAAATY010000005.1"/>
</dbReference>
<feature type="region of interest" description="Disordered" evidence="1">
    <location>
        <begin position="220"/>
        <end position="289"/>
    </location>
</feature>
<gene>
    <name evidence="2" type="ORF">Apa02nite_004470</name>
</gene>